<keyword evidence="4" id="KW-0472">Membrane</keyword>
<dbReference type="KEGG" id="simp:C6571_00865"/>
<name>A0A2S0MWD9_9BURK</name>
<protein>
    <recommendedName>
        <fullName evidence="5">NarX-like N-terminal domain-containing protein</fullName>
    </recommendedName>
</protein>
<evidence type="ECO:0000256" key="3">
    <source>
        <dbReference type="ARBA" id="ARBA00022989"/>
    </source>
</evidence>
<keyword evidence="2" id="KW-0812">Transmembrane</keyword>
<sequence>MQQFLDACQFAVCALQQNGVSAQTGTVEPVVTSLTSCRRPRAATRRAVVQTLAAALFLPAMGAAQAQIAVSTAINRIARYRALSQRMAKAYVQMHLGVLPDQAASVMASAKKLVRSGFDDLASVPWPTELARQVDDVHKSVDALEALLVMPPTAQSVAAVAAQADRMLAVANAATEAFERSSNAATAKLVNIAGRQRALSQRLAKNYFLVAAGSDAKGPREQLLSDADEFRKAMATLAAAPLSTPAIRDELALGDGQWVFFSSALQRKADARGLADVATTSERLLEVTDRLTGLYDAALKQVLG</sequence>
<evidence type="ECO:0000256" key="1">
    <source>
        <dbReference type="ARBA" id="ARBA00004141"/>
    </source>
</evidence>
<evidence type="ECO:0000256" key="2">
    <source>
        <dbReference type="ARBA" id="ARBA00022692"/>
    </source>
</evidence>
<dbReference type="Proteomes" id="UP000239326">
    <property type="component" value="Chromosome"/>
</dbReference>
<dbReference type="AlphaFoldDB" id="A0A2S0MWD9"/>
<evidence type="ECO:0000313" key="7">
    <source>
        <dbReference type="Proteomes" id="UP000239326"/>
    </source>
</evidence>
<feature type="domain" description="NarX-like N-terminal" evidence="5">
    <location>
        <begin position="182"/>
        <end position="252"/>
    </location>
</feature>
<accession>A0A2S0MWD9</accession>
<keyword evidence="3" id="KW-1133">Transmembrane helix</keyword>
<keyword evidence="7" id="KW-1185">Reference proteome</keyword>
<dbReference type="Pfam" id="PF13675">
    <property type="entry name" value="PilJ"/>
    <property type="match status" value="1"/>
</dbReference>
<evidence type="ECO:0000313" key="6">
    <source>
        <dbReference type="EMBL" id="AVO40031.1"/>
    </source>
</evidence>
<comment type="subcellular location">
    <subcellularLocation>
        <location evidence="1">Membrane</location>
        <topology evidence="1">Multi-pass membrane protein</topology>
    </subcellularLocation>
</comment>
<reference evidence="6 7" key="1">
    <citation type="submission" date="2018-03" db="EMBL/GenBank/DDBJ databases">
        <title>Genome sequencing of Simplicispira sp.</title>
        <authorList>
            <person name="Kim S.-J."/>
            <person name="Heo J."/>
            <person name="Kwon S.-W."/>
        </authorList>
    </citation>
    <scope>NUCLEOTIDE SEQUENCE [LARGE SCALE GENOMIC DNA]</scope>
    <source>
        <strain evidence="6 7">SC1-8</strain>
    </source>
</reference>
<dbReference type="InterPro" id="IPR029095">
    <property type="entry name" value="NarX-like_N"/>
</dbReference>
<organism evidence="6 7">
    <name type="scientific">Simplicispira suum</name>
    <dbReference type="NCBI Taxonomy" id="2109915"/>
    <lineage>
        <taxon>Bacteria</taxon>
        <taxon>Pseudomonadati</taxon>
        <taxon>Pseudomonadota</taxon>
        <taxon>Betaproteobacteria</taxon>
        <taxon>Burkholderiales</taxon>
        <taxon>Comamonadaceae</taxon>
        <taxon>Simplicispira</taxon>
    </lineage>
</organism>
<evidence type="ECO:0000259" key="5">
    <source>
        <dbReference type="Pfam" id="PF13675"/>
    </source>
</evidence>
<gene>
    <name evidence="6" type="ORF">C6571_00865</name>
</gene>
<dbReference type="OrthoDB" id="952521at2"/>
<dbReference type="EMBL" id="CP027669">
    <property type="protein sequence ID" value="AVO40031.1"/>
    <property type="molecule type" value="Genomic_DNA"/>
</dbReference>
<evidence type="ECO:0000256" key="4">
    <source>
        <dbReference type="ARBA" id="ARBA00023136"/>
    </source>
</evidence>
<dbReference type="GO" id="GO:0016020">
    <property type="term" value="C:membrane"/>
    <property type="evidence" value="ECO:0007669"/>
    <property type="project" value="UniProtKB-SubCell"/>
</dbReference>
<proteinExistence type="predicted"/>